<dbReference type="PANTHER" id="PTHR14379:SF3">
    <property type="entry name" value="MEIOSIS REGULATOR AND MRNA STABILITY FACTOR 1"/>
    <property type="match status" value="1"/>
</dbReference>
<reference evidence="3 4" key="1">
    <citation type="journal article" date="2018" name="Mol. Biol. Evol.">
        <title>Broad Genomic Sampling Reveals a Smut Pathogenic Ancestry of the Fungal Clade Ustilaginomycotina.</title>
        <authorList>
            <person name="Kijpornyongpan T."/>
            <person name="Mondo S.J."/>
            <person name="Barry K."/>
            <person name="Sandor L."/>
            <person name="Lee J."/>
            <person name="Lipzen A."/>
            <person name="Pangilinan J."/>
            <person name="LaButti K."/>
            <person name="Hainaut M."/>
            <person name="Henrissat B."/>
            <person name="Grigoriev I.V."/>
            <person name="Spatafora J.W."/>
            <person name="Aime M.C."/>
        </authorList>
    </citation>
    <scope>NUCLEOTIDE SEQUENCE [LARGE SCALE GENOMIC DNA]</scope>
    <source>
        <strain evidence="3 4">MCA 4186</strain>
    </source>
</reference>
<feature type="compositionally biased region" description="Low complexity" evidence="1">
    <location>
        <begin position="665"/>
        <end position="684"/>
    </location>
</feature>
<feature type="compositionally biased region" description="Acidic residues" evidence="1">
    <location>
        <begin position="652"/>
        <end position="664"/>
    </location>
</feature>
<feature type="region of interest" description="Disordered" evidence="1">
    <location>
        <begin position="624"/>
        <end position="744"/>
    </location>
</feature>
<feature type="compositionally biased region" description="Low complexity" evidence="1">
    <location>
        <begin position="71"/>
        <end position="82"/>
    </location>
</feature>
<dbReference type="EMBL" id="KZ819284">
    <property type="protein sequence ID" value="PWO00849.1"/>
    <property type="molecule type" value="Genomic_DNA"/>
</dbReference>
<evidence type="ECO:0000256" key="1">
    <source>
        <dbReference type="SAM" id="MobiDB-lite"/>
    </source>
</evidence>
<evidence type="ECO:0000259" key="2">
    <source>
        <dbReference type="Pfam" id="PF01936"/>
    </source>
</evidence>
<dbReference type="Gene3D" id="3.40.50.1010">
    <property type="entry name" value="5'-nuclease"/>
    <property type="match status" value="1"/>
</dbReference>
<sequence>MSDALPAFGPQARSAAIAAGACVLLGAGVYLYPRSASSAAPRDEPRKQKSRAKAAARRENAQSASDDDYDSGSASSSPKRAALPLSAGPPALNPVAIFWDVDNCAPPTGSSGRAIVQSIRKAVQSVGPASVRGPGDGGEPLAASGPIVSFKAYLEMSDASAAPSQAQVNLRSELQGCGVSLIDTPKSGRKDVADKMLITDMLAYAIDQPSPARIVLISGDRDMAYPLGCLRNRSYSVLLITPPVGAPPILEASANVCLRWRQDVLGMEVNGYGRPYSGPSAGVSSPAKRPTAAPVVAETPKAQKSSTNLHLAAGASASKFITGPGGQPVAPVFAPLVQVLEDFRKDGKPRPLRTSVSIKLLSADSQIYQKAGAAKWSDYAAVAEAAGYITLGSAGHPGSEWVALRSIAAPGSPLHGSPIAPATPSTPAASTLSKTSAALRSGAASAPPTQPKFMAVESERPKSALPNRAASPVKQLARPESPVKRPSQQAVPTAPAAAATSSPLKKTASSTGSGAPAAPATAKPLPGFTLADFEKLMPCQPSGGLAPVPFFPLANYLGNARRDGRMVVPAETLRKYLMTSTNVKHTRLSNLARSPDAWLVLLQRAEEAEVLVIDASSPEMATPLRLHPRLVVDKKPKRGARSTDGSAGAATESDDSDDSEDGNSEEAASVKETPAAAVKKTTAAVEEKPAAIKETAAETPVFKDPPAAVKDTPAARPIAPLPRSGTSTPTPEAAASASAAPATPDVRARANYKPLVTVLVRLRKETGQREVLRSKVGLEVVRINPAASAAEWYAAHGAPEGFRQYTQQAQEAGFVRFSPRGTQSGYEWIALAPKYEDMFFSSEEGQTSE</sequence>
<dbReference type="RefSeq" id="XP_025601127.1">
    <property type="nucleotide sequence ID" value="XM_025741449.1"/>
</dbReference>
<feature type="compositionally biased region" description="Low complexity" evidence="1">
    <location>
        <begin position="417"/>
        <end position="441"/>
    </location>
</feature>
<accession>A0A316ZIE5</accession>
<proteinExistence type="predicted"/>
<feature type="region of interest" description="Disordered" evidence="1">
    <location>
        <begin position="36"/>
        <end position="82"/>
    </location>
</feature>
<feature type="compositionally biased region" description="Low complexity" evidence="1">
    <location>
        <begin position="486"/>
        <end position="521"/>
    </location>
</feature>
<dbReference type="GO" id="GO:0005777">
    <property type="term" value="C:peroxisome"/>
    <property type="evidence" value="ECO:0007669"/>
    <property type="project" value="InterPro"/>
</dbReference>
<feature type="compositionally biased region" description="Low complexity" evidence="1">
    <location>
        <begin position="724"/>
        <end position="744"/>
    </location>
</feature>
<dbReference type="GeneID" id="37268993"/>
<dbReference type="AlphaFoldDB" id="A0A316ZIE5"/>
<name>A0A316ZIE5_9BASI</name>
<protein>
    <recommendedName>
        <fullName evidence="2">NYN domain-containing protein</fullName>
    </recommendedName>
</protein>
<evidence type="ECO:0000313" key="3">
    <source>
        <dbReference type="EMBL" id="PWO00849.1"/>
    </source>
</evidence>
<dbReference type="PANTHER" id="PTHR14379">
    <property type="entry name" value="LIMKAIN B LKAP"/>
    <property type="match status" value="1"/>
</dbReference>
<gene>
    <name evidence="3" type="ORF">FA09DRAFT_327570</name>
</gene>
<feature type="domain" description="NYN" evidence="2">
    <location>
        <begin position="95"/>
        <end position="254"/>
    </location>
</feature>
<dbReference type="InterPro" id="IPR024768">
    <property type="entry name" value="Marf1"/>
</dbReference>
<dbReference type="InterPro" id="IPR021139">
    <property type="entry name" value="NYN"/>
</dbReference>
<dbReference type="Proteomes" id="UP000245946">
    <property type="component" value="Unassembled WGS sequence"/>
</dbReference>
<dbReference type="CDD" id="cd10910">
    <property type="entry name" value="PIN_limkain_b1_N_like"/>
    <property type="match status" value="1"/>
</dbReference>
<feature type="region of interest" description="Disordered" evidence="1">
    <location>
        <begin position="415"/>
        <end position="521"/>
    </location>
</feature>
<dbReference type="GO" id="GO:0010468">
    <property type="term" value="P:regulation of gene expression"/>
    <property type="evidence" value="ECO:0007669"/>
    <property type="project" value="InterPro"/>
</dbReference>
<dbReference type="GO" id="GO:0004540">
    <property type="term" value="F:RNA nuclease activity"/>
    <property type="evidence" value="ECO:0007669"/>
    <property type="project" value="InterPro"/>
</dbReference>
<dbReference type="GO" id="GO:1905762">
    <property type="term" value="F:CCR4-NOT complex binding"/>
    <property type="evidence" value="ECO:0007669"/>
    <property type="project" value="TreeGrafter"/>
</dbReference>
<evidence type="ECO:0000313" key="4">
    <source>
        <dbReference type="Proteomes" id="UP000245946"/>
    </source>
</evidence>
<dbReference type="Pfam" id="PF01936">
    <property type="entry name" value="NYN"/>
    <property type="match status" value="1"/>
</dbReference>
<dbReference type="OrthoDB" id="549353at2759"/>
<organism evidence="3 4">
    <name type="scientific">Tilletiopsis washingtonensis</name>
    <dbReference type="NCBI Taxonomy" id="58919"/>
    <lineage>
        <taxon>Eukaryota</taxon>
        <taxon>Fungi</taxon>
        <taxon>Dikarya</taxon>
        <taxon>Basidiomycota</taxon>
        <taxon>Ustilaginomycotina</taxon>
        <taxon>Exobasidiomycetes</taxon>
        <taxon>Entylomatales</taxon>
        <taxon>Entylomatales incertae sedis</taxon>
        <taxon>Tilletiopsis</taxon>
    </lineage>
</organism>
<dbReference type="STRING" id="58919.A0A316ZIE5"/>
<keyword evidence="4" id="KW-1185">Reference proteome</keyword>